<proteinExistence type="predicted"/>
<keyword evidence="2" id="KW-1185">Reference proteome</keyword>
<reference evidence="1 2" key="1">
    <citation type="submission" date="2024-10" db="EMBL/GenBank/DDBJ databases">
        <title>Novel secondary metabolite-producing bacteria for plant disease control.</title>
        <authorList>
            <person name="Chevrette M."/>
        </authorList>
    </citation>
    <scope>NUCLEOTIDE SEQUENCE [LARGE SCALE GENOMIC DNA]</scope>
    <source>
        <strain evidence="1 2">J30 TE3557</strain>
    </source>
</reference>
<gene>
    <name evidence="1" type="ORF">ABIA52_004171</name>
</gene>
<dbReference type="EMBL" id="JBIYEW010000003">
    <property type="protein sequence ID" value="MFK4641282.1"/>
    <property type="molecule type" value="Genomic_DNA"/>
</dbReference>
<accession>A0ABW8NCG5</accession>
<protein>
    <submittedName>
        <fullName evidence="1">Uncharacterized protein</fullName>
    </submittedName>
</protein>
<dbReference type="Proteomes" id="UP001620520">
    <property type="component" value="Unassembled WGS sequence"/>
</dbReference>
<comment type="caution">
    <text evidence="1">The sequence shown here is derived from an EMBL/GenBank/DDBJ whole genome shotgun (WGS) entry which is preliminary data.</text>
</comment>
<organism evidence="1 2">
    <name type="scientific">Paenarthrobacter histidinolovorans</name>
    <dbReference type="NCBI Taxonomy" id="43664"/>
    <lineage>
        <taxon>Bacteria</taxon>
        <taxon>Bacillati</taxon>
        <taxon>Actinomycetota</taxon>
        <taxon>Actinomycetes</taxon>
        <taxon>Micrococcales</taxon>
        <taxon>Micrococcaceae</taxon>
        <taxon>Paenarthrobacter</taxon>
    </lineage>
</organism>
<name>A0ABW8NCG5_9MICC</name>
<evidence type="ECO:0000313" key="1">
    <source>
        <dbReference type="EMBL" id="MFK4641282.1"/>
    </source>
</evidence>
<sequence length="50" mass="5654">MAAIPLLKPTCFPHLWITCGYEGVVKWVTPENQRNRANVPIEADYPRSLG</sequence>
<evidence type="ECO:0000313" key="2">
    <source>
        <dbReference type="Proteomes" id="UP001620520"/>
    </source>
</evidence>